<protein>
    <submittedName>
        <fullName evidence="1">Uncharacterized protein</fullName>
    </submittedName>
</protein>
<accession>A0ACB7X2G1</accession>
<dbReference type="EMBL" id="CM037152">
    <property type="protein sequence ID" value="KAH7834902.1"/>
    <property type="molecule type" value="Genomic_DNA"/>
</dbReference>
<evidence type="ECO:0000313" key="2">
    <source>
        <dbReference type="Proteomes" id="UP000828048"/>
    </source>
</evidence>
<dbReference type="Proteomes" id="UP000828048">
    <property type="component" value="Chromosome 2"/>
</dbReference>
<comment type="caution">
    <text evidence="1">The sequence shown here is derived from an EMBL/GenBank/DDBJ whole genome shotgun (WGS) entry which is preliminary data.</text>
</comment>
<evidence type="ECO:0000313" key="1">
    <source>
        <dbReference type="EMBL" id="KAH7834902.1"/>
    </source>
</evidence>
<gene>
    <name evidence="1" type="ORF">Vadar_020765</name>
</gene>
<sequence length="156" mass="17166">MDEIQIAKAKAEILVKLVNSGNYPDNPIGRVTVKLGSEEVDSVGISRVMAELALSRAQATNRDLKTVLLETELMVLVELGRILEPTVDLVLKGLKEVVVLEEEGGCVCAVCQAEMVAGEDVRAMGCMHKFHVFCIYRWLKQKTVCPLCRYSGVSDQ</sequence>
<organism evidence="1 2">
    <name type="scientific">Vaccinium darrowii</name>
    <dbReference type="NCBI Taxonomy" id="229202"/>
    <lineage>
        <taxon>Eukaryota</taxon>
        <taxon>Viridiplantae</taxon>
        <taxon>Streptophyta</taxon>
        <taxon>Embryophyta</taxon>
        <taxon>Tracheophyta</taxon>
        <taxon>Spermatophyta</taxon>
        <taxon>Magnoliopsida</taxon>
        <taxon>eudicotyledons</taxon>
        <taxon>Gunneridae</taxon>
        <taxon>Pentapetalae</taxon>
        <taxon>asterids</taxon>
        <taxon>Ericales</taxon>
        <taxon>Ericaceae</taxon>
        <taxon>Vaccinioideae</taxon>
        <taxon>Vaccinieae</taxon>
        <taxon>Vaccinium</taxon>
    </lineage>
</organism>
<keyword evidence="2" id="KW-1185">Reference proteome</keyword>
<proteinExistence type="predicted"/>
<name>A0ACB7X2G1_9ERIC</name>
<reference evidence="1 2" key="1">
    <citation type="journal article" date="2021" name="Hortic Res">
        <title>High-quality reference genome and annotation aids understanding of berry development for evergreen blueberry (Vaccinium darrowii).</title>
        <authorList>
            <person name="Yu J."/>
            <person name="Hulse-Kemp A.M."/>
            <person name="Babiker E."/>
            <person name="Staton M."/>
        </authorList>
    </citation>
    <scope>NUCLEOTIDE SEQUENCE [LARGE SCALE GENOMIC DNA]</scope>
    <source>
        <strain evidence="2">cv. NJ 8807/NJ 8810</strain>
        <tissue evidence="1">Young leaf</tissue>
    </source>
</reference>